<reference evidence="3" key="1">
    <citation type="journal article" date="2019" name="Int. J. Syst. Evol. Microbiol.">
        <title>The Global Catalogue of Microorganisms (GCM) 10K type strain sequencing project: providing services to taxonomists for standard genome sequencing and annotation.</title>
        <authorList>
            <consortium name="The Broad Institute Genomics Platform"/>
            <consortium name="The Broad Institute Genome Sequencing Center for Infectious Disease"/>
            <person name="Wu L."/>
            <person name="Ma J."/>
        </authorList>
    </citation>
    <scope>NUCLEOTIDE SEQUENCE [LARGE SCALE GENOMIC DNA]</scope>
    <source>
        <strain evidence="3">JCM 17688</strain>
    </source>
</reference>
<dbReference type="Proteomes" id="UP001500635">
    <property type="component" value="Unassembled WGS sequence"/>
</dbReference>
<dbReference type="EMBL" id="BAABFR010000108">
    <property type="protein sequence ID" value="GAA4403360.1"/>
    <property type="molecule type" value="Genomic_DNA"/>
</dbReference>
<name>A0ABP8KB70_9ACTN</name>
<feature type="domain" description="RiboL-PSP-HEPN" evidence="1">
    <location>
        <begin position="15"/>
        <end position="203"/>
    </location>
</feature>
<proteinExistence type="predicted"/>
<gene>
    <name evidence="2" type="ORF">GCM10023147_44750</name>
</gene>
<dbReference type="RefSeq" id="WP_385922905.1">
    <property type="nucleotide sequence ID" value="NZ_BAABFR010000108.1"/>
</dbReference>
<dbReference type="Pfam" id="PF18735">
    <property type="entry name" value="HEPN_RiboL-PSP"/>
    <property type="match status" value="1"/>
</dbReference>
<organism evidence="2 3">
    <name type="scientific">Tsukamurella soli</name>
    <dbReference type="NCBI Taxonomy" id="644556"/>
    <lineage>
        <taxon>Bacteria</taxon>
        <taxon>Bacillati</taxon>
        <taxon>Actinomycetota</taxon>
        <taxon>Actinomycetes</taxon>
        <taxon>Mycobacteriales</taxon>
        <taxon>Tsukamurellaceae</taxon>
        <taxon>Tsukamurella</taxon>
    </lineage>
</organism>
<protein>
    <recommendedName>
        <fullName evidence="1">RiboL-PSP-HEPN domain-containing protein</fullName>
    </recommendedName>
</protein>
<evidence type="ECO:0000313" key="2">
    <source>
        <dbReference type="EMBL" id="GAA4403360.1"/>
    </source>
</evidence>
<comment type="caution">
    <text evidence="2">The sequence shown here is derived from an EMBL/GenBank/DDBJ whole genome shotgun (WGS) entry which is preliminary data.</text>
</comment>
<evidence type="ECO:0000313" key="3">
    <source>
        <dbReference type="Proteomes" id="UP001500635"/>
    </source>
</evidence>
<dbReference type="InterPro" id="IPR041519">
    <property type="entry name" value="HEPN_RiboL-PSP"/>
</dbReference>
<accession>A0ABP8KB70</accession>
<keyword evidence="3" id="KW-1185">Reference proteome</keyword>
<evidence type="ECO:0000259" key="1">
    <source>
        <dbReference type="Pfam" id="PF18735"/>
    </source>
</evidence>
<sequence>MKVRTLEKLEQLISDDVSWRKKELSVLDGLIGNGRTPASRAALRASIPLLYAHWEGAIKNICHWYLCYLAAQALPLDEFKAEIVGYTLKGKFAALSNSRRPIVFSEAVRMIREEADKRARIPTERDAIITESNLSYAVLCDLLMSIGCDTSGFDRYQDLIDSQLLNIRNRIAHGEDEYPRLPEWSDLKEVIVSLIDQVATQVLNASVTGQFRRVAPSPAAG</sequence>